<geneLocation type="plasmid" evidence="1">
    <name>pVAPN1572</name>
</geneLocation>
<sequence>MHTLDGAGGVRLATARSDASRAKLDGHDRIADNALRAVLASHRPGHTGTSCTACEFVYTKARPLCPPVAGVLRELSTGDSLGRGLTPLASYSTARLRATAREHSGEGRCRRCGFVYAGEVRSCPTNRRIFAELEARAKAPVTQTTGQGLCVGKGSGWVVTGHDPRPWTRAMAACSMCPLLAQCKDRLASGEQFREQIIAGRLFTASGAEVLTEEIEDYAMARGRRNRKKKGPVSAAPPWP</sequence>
<keyword evidence="1" id="KW-0614">Plasmid</keyword>
<evidence type="ECO:0000313" key="1">
    <source>
        <dbReference type="EMBL" id="ARX60083.1"/>
    </source>
</evidence>
<evidence type="ECO:0008006" key="2">
    <source>
        <dbReference type="Google" id="ProtNLM"/>
    </source>
</evidence>
<accession>A0A1Z1UXF0</accession>
<name>A0A1Z1UXF0_RHOHA</name>
<reference evidence="1" key="1">
    <citation type="journal article" date="2017" name="Genome Biol. Evol.">
        <title>Comparative Genomics of Rhodococcus equi Virulence Plasmids Indicates Host-Driven Evolution of the vap Pathogenicity Island.</title>
        <authorList>
            <person name="MacArthur I."/>
            <person name="Anastasi E."/>
            <person name="Alvarez S."/>
            <person name="Scortti M."/>
            <person name="Vazquez-Boland J.A."/>
        </authorList>
    </citation>
    <scope>NUCLEOTIDE SEQUENCE</scope>
    <source>
        <strain evidence="1">PAM1572</strain>
        <plasmid evidence="1">pVAPN1572</plasmid>
    </source>
</reference>
<organism evidence="1">
    <name type="scientific">Rhodococcus hoagii</name>
    <name type="common">Corynebacterium equii</name>
    <dbReference type="NCBI Taxonomy" id="43767"/>
    <lineage>
        <taxon>Bacteria</taxon>
        <taxon>Bacillati</taxon>
        <taxon>Actinomycetota</taxon>
        <taxon>Actinomycetes</taxon>
        <taxon>Mycobacteriales</taxon>
        <taxon>Nocardiaceae</taxon>
        <taxon>Prescottella</taxon>
    </lineage>
</organism>
<proteinExistence type="predicted"/>
<dbReference type="EMBL" id="KX443401">
    <property type="protein sequence ID" value="ARX60083.1"/>
    <property type="molecule type" value="Genomic_DNA"/>
</dbReference>
<protein>
    <recommendedName>
        <fullName evidence="2">4Fe-4S Wbl-type domain-containing protein</fullName>
    </recommendedName>
</protein>
<gene>
    <name evidence="1" type="ORF">pVAPN1572_0450</name>
</gene>
<dbReference type="AlphaFoldDB" id="A0A1Z1UXF0"/>